<dbReference type="InterPro" id="IPR011042">
    <property type="entry name" value="6-blade_b-propeller_TolB-like"/>
</dbReference>
<dbReference type="PROSITE" id="PS00518">
    <property type="entry name" value="ZF_RING_1"/>
    <property type="match status" value="1"/>
</dbReference>
<dbReference type="PANTHER" id="PTHR25462:SF296">
    <property type="entry name" value="MEIOTIC P26, ISOFORM F"/>
    <property type="match status" value="1"/>
</dbReference>
<dbReference type="AlphaFoldDB" id="A0A8B8D847"/>
<sequence>METDENDRKCSICLDSFRCPKILPCKHTFCKQCVSGYQRRFSDEEFRCPLCRALIALPEGGVAGFCDNYFIRDIFPERVCDVCSIEEDDVDVCNYCDKYLCIFCIDKHVCKGVGKRGKIVDRRRRWRPFDDSDSDWYDSDSDISLSSVSTDSDEEKVPIGLRKHGPMTIAKTSFANISICASDEECVSSVFSVSKDTLAFLTFGGFTCRYFNIHDGSMTHELPIADGATDVCGMGNGTILSVIRNCSFVMKTAQNNLNDMSVIPVKKCDPIKICPISNERFLILGMGKKSSLVGQIFDIDGNKIHEFNLNVEFYPHSIAFNSSCKVICISYAEINFVDVRGIDGHLIKRYSGCPVEQIEEEFAPLSVASYKEDGFLILNGKTGALHHISHTGDFKALVMCEIPSGSCPSCIYVDDVNKIWIGDSQEGSVRAFMVDTYVNVFPDPRSRTEKLENDEPLE</sequence>
<dbReference type="InterPro" id="IPR013083">
    <property type="entry name" value="Znf_RING/FYVE/PHD"/>
</dbReference>
<evidence type="ECO:0000313" key="7">
    <source>
        <dbReference type="RefSeq" id="XP_022324291.1"/>
    </source>
</evidence>
<dbReference type="InterPro" id="IPR001841">
    <property type="entry name" value="Znf_RING"/>
</dbReference>
<evidence type="ECO:0000256" key="4">
    <source>
        <dbReference type="PROSITE-ProRule" id="PRU00175"/>
    </source>
</evidence>
<organism evidence="6 8">
    <name type="scientific">Crassostrea virginica</name>
    <name type="common">Eastern oyster</name>
    <dbReference type="NCBI Taxonomy" id="6565"/>
    <lineage>
        <taxon>Eukaryota</taxon>
        <taxon>Metazoa</taxon>
        <taxon>Spiralia</taxon>
        <taxon>Lophotrochozoa</taxon>
        <taxon>Mollusca</taxon>
        <taxon>Bivalvia</taxon>
        <taxon>Autobranchia</taxon>
        <taxon>Pteriomorphia</taxon>
        <taxon>Ostreida</taxon>
        <taxon>Ostreoidea</taxon>
        <taxon>Ostreidae</taxon>
        <taxon>Crassostrea</taxon>
    </lineage>
</organism>
<dbReference type="InterPro" id="IPR047153">
    <property type="entry name" value="TRIM45/56/19-like"/>
</dbReference>
<feature type="domain" description="RING-type" evidence="5">
    <location>
        <begin position="10"/>
        <end position="52"/>
    </location>
</feature>
<dbReference type="GO" id="GO:0008270">
    <property type="term" value="F:zinc ion binding"/>
    <property type="evidence" value="ECO:0007669"/>
    <property type="project" value="UniProtKB-KW"/>
</dbReference>
<dbReference type="GeneID" id="111125110"/>
<dbReference type="PROSITE" id="PS50089">
    <property type="entry name" value="ZF_RING_2"/>
    <property type="match status" value="1"/>
</dbReference>
<dbReference type="KEGG" id="cvn:111125110"/>
<dbReference type="InterPro" id="IPR017907">
    <property type="entry name" value="Znf_RING_CS"/>
</dbReference>
<dbReference type="OrthoDB" id="6058540at2759"/>
<keyword evidence="2 4" id="KW-0863">Zinc-finger</keyword>
<evidence type="ECO:0000256" key="3">
    <source>
        <dbReference type="ARBA" id="ARBA00022833"/>
    </source>
</evidence>
<dbReference type="SUPFAM" id="SSF57850">
    <property type="entry name" value="RING/U-box"/>
    <property type="match status" value="1"/>
</dbReference>
<dbReference type="InterPro" id="IPR018957">
    <property type="entry name" value="Znf_C3HC4_RING-type"/>
</dbReference>
<dbReference type="Proteomes" id="UP000694844">
    <property type="component" value="Chromosome 3"/>
</dbReference>
<evidence type="ECO:0000313" key="8">
    <source>
        <dbReference type="RefSeq" id="XP_022324292.1"/>
    </source>
</evidence>
<keyword evidence="3" id="KW-0862">Zinc</keyword>
<dbReference type="SUPFAM" id="SSF101898">
    <property type="entry name" value="NHL repeat"/>
    <property type="match status" value="1"/>
</dbReference>
<keyword evidence="6" id="KW-1185">Reference proteome</keyword>
<dbReference type="SMART" id="SM00184">
    <property type="entry name" value="RING"/>
    <property type="match status" value="1"/>
</dbReference>
<name>A0A8B8D847_CRAVI</name>
<dbReference type="RefSeq" id="XP_022324292.1">
    <property type="nucleotide sequence ID" value="XM_022468584.1"/>
</dbReference>
<protein>
    <submittedName>
        <fullName evidence="7 8">Uncharacterized protein LOC111125110</fullName>
    </submittedName>
</protein>
<dbReference type="RefSeq" id="XP_022324291.1">
    <property type="nucleotide sequence ID" value="XM_022468583.1"/>
</dbReference>
<dbReference type="PANTHER" id="PTHR25462">
    <property type="entry name" value="BONUS, ISOFORM C-RELATED"/>
    <property type="match status" value="1"/>
</dbReference>
<dbReference type="Gene3D" id="3.30.40.10">
    <property type="entry name" value="Zinc/RING finger domain, C3HC4 (zinc finger)"/>
    <property type="match status" value="1"/>
</dbReference>
<keyword evidence="1" id="KW-0479">Metal-binding</keyword>
<dbReference type="Gene3D" id="2.120.10.30">
    <property type="entry name" value="TolB, C-terminal domain"/>
    <property type="match status" value="1"/>
</dbReference>
<accession>A0A8B8D847</accession>
<reference evidence="7 8" key="1">
    <citation type="submission" date="2025-04" db="UniProtKB">
        <authorList>
            <consortium name="RefSeq"/>
        </authorList>
    </citation>
    <scope>IDENTIFICATION</scope>
    <source>
        <tissue evidence="7 8">Whole sample</tissue>
    </source>
</reference>
<proteinExistence type="predicted"/>
<evidence type="ECO:0000313" key="6">
    <source>
        <dbReference type="Proteomes" id="UP000694844"/>
    </source>
</evidence>
<evidence type="ECO:0000259" key="5">
    <source>
        <dbReference type="PROSITE" id="PS50089"/>
    </source>
</evidence>
<gene>
    <name evidence="7 8" type="primary">LOC111125110</name>
</gene>
<evidence type="ECO:0000256" key="2">
    <source>
        <dbReference type="ARBA" id="ARBA00022771"/>
    </source>
</evidence>
<evidence type="ECO:0000256" key="1">
    <source>
        <dbReference type="ARBA" id="ARBA00022723"/>
    </source>
</evidence>
<dbReference type="Pfam" id="PF00097">
    <property type="entry name" value="zf-C3HC4"/>
    <property type="match status" value="1"/>
</dbReference>